<dbReference type="Proteomes" id="UP001596378">
    <property type="component" value="Unassembled WGS sequence"/>
</dbReference>
<dbReference type="InterPro" id="IPR037523">
    <property type="entry name" value="VOC_core"/>
</dbReference>
<protein>
    <submittedName>
        <fullName evidence="2">VOC family protein</fullName>
    </submittedName>
</protein>
<accession>A0ABW2FGZ9</accession>
<name>A0ABW2FGZ9_9BACL</name>
<keyword evidence="3" id="KW-1185">Reference proteome</keyword>
<dbReference type="PROSITE" id="PS51819">
    <property type="entry name" value="VOC"/>
    <property type="match status" value="1"/>
</dbReference>
<feature type="domain" description="VOC" evidence="1">
    <location>
        <begin position="10"/>
        <end position="147"/>
    </location>
</feature>
<dbReference type="Gene3D" id="3.10.180.10">
    <property type="entry name" value="2,3-Dihydroxybiphenyl 1,2-Dioxygenase, domain 1"/>
    <property type="match status" value="1"/>
</dbReference>
<gene>
    <name evidence="2" type="ORF">ACFQMJ_28040</name>
</gene>
<reference evidence="3" key="1">
    <citation type="journal article" date="2019" name="Int. J. Syst. Evol. Microbiol.">
        <title>The Global Catalogue of Microorganisms (GCM) 10K type strain sequencing project: providing services to taxonomists for standard genome sequencing and annotation.</title>
        <authorList>
            <consortium name="The Broad Institute Genomics Platform"/>
            <consortium name="The Broad Institute Genome Sequencing Center for Infectious Disease"/>
            <person name="Wu L."/>
            <person name="Ma J."/>
        </authorList>
    </citation>
    <scope>NUCLEOTIDE SEQUENCE [LARGE SCALE GENOMIC DNA]</scope>
    <source>
        <strain evidence="3">KCTC 12907</strain>
    </source>
</reference>
<dbReference type="Pfam" id="PF13669">
    <property type="entry name" value="Glyoxalase_4"/>
    <property type="match status" value="1"/>
</dbReference>
<dbReference type="InterPro" id="IPR029068">
    <property type="entry name" value="Glyas_Bleomycin-R_OHBP_Dase"/>
</dbReference>
<dbReference type="SUPFAM" id="SSF54593">
    <property type="entry name" value="Glyoxalase/Bleomycin resistance protein/Dihydroxybiphenyl dioxygenase"/>
    <property type="match status" value="1"/>
</dbReference>
<evidence type="ECO:0000313" key="2">
    <source>
        <dbReference type="EMBL" id="MFC7152403.1"/>
    </source>
</evidence>
<organism evidence="2 3">
    <name type="scientific">Cohnella cellulosilytica</name>
    <dbReference type="NCBI Taxonomy" id="986710"/>
    <lineage>
        <taxon>Bacteria</taxon>
        <taxon>Bacillati</taxon>
        <taxon>Bacillota</taxon>
        <taxon>Bacilli</taxon>
        <taxon>Bacillales</taxon>
        <taxon>Paenibacillaceae</taxon>
        <taxon>Cohnella</taxon>
    </lineage>
</organism>
<comment type="caution">
    <text evidence="2">The sequence shown here is derived from an EMBL/GenBank/DDBJ whole genome shotgun (WGS) entry which is preliminary data.</text>
</comment>
<evidence type="ECO:0000259" key="1">
    <source>
        <dbReference type="PROSITE" id="PS51819"/>
    </source>
</evidence>
<sequence>MADTILGTSFICQIAMIVRDVEKASGRFAQLMGVPVPKIVLANEDGSDTVTYQGQPTKGRVKLAFFQMENLVIEFIEPTEDPTTWKDFLDTKGPGVHHIAFKAKDKMMETAAKLEEFGYPLIQNGDKYAYVESTGDLGVILELLDID</sequence>
<evidence type="ECO:0000313" key="3">
    <source>
        <dbReference type="Proteomes" id="UP001596378"/>
    </source>
</evidence>
<proteinExistence type="predicted"/>
<dbReference type="RefSeq" id="WP_378044709.1">
    <property type="nucleotide sequence ID" value="NZ_JBHMDN010000005.1"/>
</dbReference>
<dbReference type="EMBL" id="JBHTAI010000022">
    <property type="protein sequence ID" value="MFC7152403.1"/>
    <property type="molecule type" value="Genomic_DNA"/>
</dbReference>